<dbReference type="Pfam" id="PF00583">
    <property type="entry name" value="Acetyltransf_1"/>
    <property type="match status" value="1"/>
</dbReference>
<dbReference type="InterPro" id="IPR000182">
    <property type="entry name" value="GNAT_dom"/>
</dbReference>
<dbReference type="PANTHER" id="PTHR43617:SF20">
    <property type="entry name" value="N-ALPHA-ACETYLTRANSFERASE RIMI"/>
    <property type="match status" value="1"/>
</dbReference>
<dbReference type="PROSITE" id="PS51186">
    <property type="entry name" value="GNAT"/>
    <property type="match status" value="1"/>
</dbReference>
<accession>A0A919Y7P4</accession>
<dbReference type="AlphaFoldDB" id="A0A919Y7P4"/>
<gene>
    <name evidence="2" type="ORF">J34TS1_04110</name>
</gene>
<name>A0A919Y7P4_9BACL</name>
<dbReference type="InterPro" id="IPR050276">
    <property type="entry name" value="MshD_Acetyltransferase"/>
</dbReference>
<proteinExistence type="predicted"/>
<evidence type="ECO:0000313" key="3">
    <source>
        <dbReference type="Proteomes" id="UP000682811"/>
    </source>
</evidence>
<evidence type="ECO:0000259" key="1">
    <source>
        <dbReference type="PROSITE" id="PS51186"/>
    </source>
</evidence>
<dbReference type="InterPro" id="IPR016181">
    <property type="entry name" value="Acyl_CoA_acyltransferase"/>
</dbReference>
<feature type="domain" description="N-acetyltransferase" evidence="1">
    <location>
        <begin position="1"/>
        <end position="154"/>
    </location>
</feature>
<dbReference type="PANTHER" id="PTHR43617">
    <property type="entry name" value="L-AMINO ACID N-ACETYLTRANSFERASE"/>
    <property type="match status" value="1"/>
</dbReference>
<sequence length="295" mass="32997">MEIKRFSDFSAAQLTQLWNDGFKGYATDMTLSVDAFIKRIPDNHLSMEDSIVLCEDGQAVGFVMSGFRVVDGRLTAWNGGTGIIPEYRGKGYGRALIGAALDVYREKGAEIALLEALSQNEPAIRLYSKMGYQIIDKLRFYEQKEGFQPEVFASDASHTYQFRFGLPQDLQALRLPAESMPWQTQWENIAGGESVVAADANGQVAGYALYKRAFDINGEHNATNLYQCRVVKAEEEQAPELLKALLAHVYAPLEKKVLRRTVNLPLSQEPLVRVLEAAGFQPWIDQVHMKCVLKA</sequence>
<dbReference type="CDD" id="cd04301">
    <property type="entry name" value="NAT_SF"/>
    <property type="match status" value="1"/>
</dbReference>
<organism evidence="2 3">
    <name type="scientific">Paenibacillus azoreducens</name>
    <dbReference type="NCBI Taxonomy" id="116718"/>
    <lineage>
        <taxon>Bacteria</taxon>
        <taxon>Bacillati</taxon>
        <taxon>Bacillota</taxon>
        <taxon>Bacilli</taxon>
        <taxon>Bacillales</taxon>
        <taxon>Paenibacillaceae</taxon>
        <taxon>Paenibacillus</taxon>
    </lineage>
</organism>
<dbReference type="RefSeq" id="WP_212976787.1">
    <property type="nucleotide sequence ID" value="NZ_AP025343.1"/>
</dbReference>
<dbReference type="Proteomes" id="UP000682811">
    <property type="component" value="Unassembled WGS sequence"/>
</dbReference>
<dbReference type="SUPFAM" id="SSF55729">
    <property type="entry name" value="Acyl-CoA N-acyltransferases (Nat)"/>
    <property type="match status" value="1"/>
</dbReference>
<reference evidence="2 3" key="1">
    <citation type="submission" date="2021-03" db="EMBL/GenBank/DDBJ databases">
        <title>Antimicrobial resistance genes in bacteria isolated from Japanese honey, and their potential for conferring macrolide and lincosamide resistance in the American foulbrood pathogen Paenibacillus larvae.</title>
        <authorList>
            <person name="Okamoto M."/>
            <person name="Kumagai M."/>
            <person name="Kanamori H."/>
            <person name="Takamatsu D."/>
        </authorList>
    </citation>
    <scope>NUCLEOTIDE SEQUENCE [LARGE SCALE GENOMIC DNA]</scope>
    <source>
        <strain evidence="2 3">J34TS1</strain>
    </source>
</reference>
<keyword evidence="3" id="KW-1185">Reference proteome</keyword>
<dbReference type="GO" id="GO:0008999">
    <property type="term" value="F:protein-N-terminal-alanine acetyltransferase activity"/>
    <property type="evidence" value="ECO:0007669"/>
    <property type="project" value="TreeGrafter"/>
</dbReference>
<dbReference type="Gene3D" id="3.40.630.30">
    <property type="match status" value="2"/>
</dbReference>
<protein>
    <recommendedName>
        <fullName evidence="1">N-acetyltransferase domain-containing protein</fullName>
    </recommendedName>
</protein>
<evidence type="ECO:0000313" key="2">
    <source>
        <dbReference type="EMBL" id="GIO45646.1"/>
    </source>
</evidence>
<dbReference type="EMBL" id="BORT01000001">
    <property type="protein sequence ID" value="GIO45646.1"/>
    <property type="molecule type" value="Genomic_DNA"/>
</dbReference>
<comment type="caution">
    <text evidence="2">The sequence shown here is derived from an EMBL/GenBank/DDBJ whole genome shotgun (WGS) entry which is preliminary data.</text>
</comment>